<organism evidence="2 3">
    <name type="scientific">Lupinus albus</name>
    <name type="common">White lupine</name>
    <name type="synonym">Lupinus termis</name>
    <dbReference type="NCBI Taxonomy" id="3870"/>
    <lineage>
        <taxon>Eukaryota</taxon>
        <taxon>Viridiplantae</taxon>
        <taxon>Streptophyta</taxon>
        <taxon>Embryophyta</taxon>
        <taxon>Tracheophyta</taxon>
        <taxon>Spermatophyta</taxon>
        <taxon>Magnoliopsida</taxon>
        <taxon>eudicotyledons</taxon>
        <taxon>Gunneridae</taxon>
        <taxon>Pentapetalae</taxon>
        <taxon>rosids</taxon>
        <taxon>fabids</taxon>
        <taxon>Fabales</taxon>
        <taxon>Fabaceae</taxon>
        <taxon>Papilionoideae</taxon>
        <taxon>50 kb inversion clade</taxon>
        <taxon>genistoids sensu lato</taxon>
        <taxon>core genistoids</taxon>
        <taxon>Genisteae</taxon>
        <taxon>Lupinus</taxon>
    </lineage>
</organism>
<sequence>MISIASLKLMVMLISSFSISLSPAHESPHSFKSLPIFLRIFTCMYTLDVPHQAN</sequence>
<evidence type="ECO:0000256" key="1">
    <source>
        <dbReference type="SAM" id="SignalP"/>
    </source>
</evidence>
<accession>A0A6A4NDG6</accession>
<dbReference type="AlphaFoldDB" id="A0A6A4NDG6"/>
<reference evidence="3" key="1">
    <citation type="journal article" date="2020" name="Nat. Commun.">
        <title>Genome sequence of the cluster root forming white lupin.</title>
        <authorList>
            <person name="Hufnagel B."/>
            <person name="Marques A."/>
            <person name="Soriano A."/>
            <person name="Marques L."/>
            <person name="Divol F."/>
            <person name="Doumas P."/>
            <person name="Sallet E."/>
            <person name="Mancinotti D."/>
            <person name="Carrere S."/>
            <person name="Marande W."/>
            <person name="Arribat S."/>
            <person name="Keller J."/>
            <person name="Huneau C."/>
            <person name="Blein T."/>
            <person name="Aime D."/>
            <person name="Laguerre M."/>
            <person name="Taylor J."/>
            <person name="Schubert V."/>
            <person name="Nelson M."/>
            <person name="Geu-Flores F."/>
            <person name="Crespi M."/>
            <person name="Gallardo-Guerrero K."/>
            <person name="Delaux P.-M."/>
            <person name="Salse J."/>
            <person name="Berges H."/>
            <person name="Guyot R."/>
            <person name="Gouzy J."/>
            <person name="Peret B."/>
        </authorList>
    </citation>
    <scope>NUCLEOTIDE SEQUENCE [LARGE SCALE GENOMIC DNA]</scope>
    <source>
        <strain evidence="3">cv. Amiga</strain>
    </source>
</reference>
<dbReference type="EMBL" id="WOCE01000022">
    <property type="protein sequence ID" value="KAE9587882.1"/>
    <property type="molecule type" value="Genomic_DNA"/>
</dbReference>
<evidence type="ECO:0000313" key="3">
    <source>
        <dbReference type="Proteomes" id="UP000447434"/>
    </source>
</evidence>
<proteinExistence type="predicted"/>
<evidence type="ECO:0000313" key="2">
    <source>
        <dbReference type="EMBL" id="KAE9587882.1"/>
    </source>
</evidence>
<protein>
    <submittedName>
        <fullName evidence="2">Uncharacterized protein</fullName>
    </submittedName>
</protein>
<keyword evidence="3" id="KW-1185">Reference proteome</keyword>
<feature type="chain" id="PRO_5025432122" evidence="1">
    <location>
        <begin position="25"/>
        <end position="54"/>
    </location>
</feature>
<gene>
    <name evidence="2" type="ORF">Lalb_Chr22g0349551</name>
</gene>
<comment type="caution">
    <text evidence="2">The sequence shown here is derived from an EMBL/GenBank/DDBJ whole genome shotgun (WGS) entry which is preliminary data.</text>
</comment>
<name>A0A6A4NDG6_LUPAL</name>
<keyword evidence="1" id="KW-0732">Signal</keyword>
<feature type="signal peptide" evidence="1">
    <location>
        <begin position="1"/>
        <end position="24"/>
    </location>
</feature>
<dbReference type="Proteomes" id="UP000447434">
    <property type="component" value="Chromosome 22"/>
</dbReference>